<organism evidence="7 8">
    <name type="scientific">Polarella glacialis</name>
    <name type="common">Dinoflagellate</name>
    <dbReference type="NCBI Taxonomy" id="89957"/>
    <lineage>
        <taxon>Eukaryota</taxon>
        <taxon>Sar</taxon>
        <taxon>Alveolata</taxon>
        <taxon>Dinophyceae</taxon>
        <taxon>Suessiales</taxon>
        <taxon>Suessiaceae</taxon>
        <taxon>Polarella</taxon>
    </lineage>
</organism>
<reference evidence="7" key="1">
    <citation type="submission" date="2021-02" db="EMBL/GenBank/DDBJ databases">
        <authorList>
            <person name="Dougan E. K."/>
            <person name="Rhodes N."/>
            <person name="Thang M."/>
            <person name="Chan C."/>
        </authorList>
    </citation>
    <scope>NUCLEOTIDE SEQUENCE</scope>
</reference>
<protein>
    <recommendedName>
        <fullName evidence="6">Glycosyl transferase 64 domain-containing protein</fullName>
    </recommendedName>
</protein>
<sequence>MFFFARAAIVVMTLTKAVASNCAAGDCGAPRTAALLQIHQQEKTITEPPAELQAEPGTEGQFLYGAFRIGTAGTKQESADEAGLETAEHVYRMKDFALTVQSIEPHVVRKKGGKEHELWNSSSPVLSSLITEHASKGQKITVVPVSVLARRVILAPNTPEVYVSIFYISELDQYYFYMFEAQPPFRVLGMGAEPLTAELLAQDPIIPEALGLLAEGAHARHRLAAIEDFLPSPPEWPRGLTLIIMAHKRDRLDKLLATVNRYCQSSPDLLHEVVMIWNNQTDLGAVELMRQNTSGRGVPVRVLETDANSMNNRFAVWGALQTEGIIVQDDDMWVSSESLQLLVDEWRQQPDQLFGAANERVDIQSRNASDKLEDAENWENNSYQWKEGAPKCYEDTSSDTPRCDFPSPSYALVLPHPWVLSRQYLKEYMQHPKGTQLVDDMLNCDDIYLNAVVSNATRAAPIALDIPVHRFPEWENKDAMWVSQGKKWAEKRSRCFEEVKAAKNRLIQQTNNIATYDYPTTKQQNNHKTTMCFTI</sequence>
<proteinExistence type="predicted"/>
<evidence type="ECO:0000256" key="4">
    <source>
        <dbReference type="ARBA" id="ARBA00023157"/>
    </source>
</evidence>
<dbReference type="InterPro" id="IPR004263">
    <property type="entry name" value="Exostosin"/>
</dbReference>
<comment type="subcellular location">
    <subcellularLocation>
        <location evidence="1">Membrane</location>
    </subcellularLocation>
</comment>
<dbReference type="PANTHER" id="PTHR48261">
    <property type="entry name" value="ACETYLGLUCOSAMINYLTRANSFERASE"/>
    <property type="match status" value="1"/>
</dbReference>
<keyword evidence="8" id="KW-1185">Reference proteome</keyword>
<evidence type="ECO:0000256" key="2">
    <source>
        <dbReference type="ARBA" id="ARBA00022679"/>
    </source>
</evidence>
<keyword evidence="3" id="KW-0472">Membrane</keyword>
<dbReference type="GO" id="GO:0016020">
    <property type="term" value="C:membrane"/>
    <property type="evidence" value="ECO:0007669"/>
    <property type="project" value="UniProtKB-SubCell"/>
</dbReference>
<dbReference type="Gene3D" id="3.90.550.10">
    <property type="entry name" value="Spore Coat Polysaccharide Biosynthesis Protein SpsA, Chain A"/>
    <property type="match status" value="1"/>
</dbReference>
<dbReference type="AlphaFoldDB" id="A0A813G131"/>
<evidence type="ECO:0000256" key="1">
    <source>
        <dbReference type="ARBA" id="ARBA00004370"/>
    </source>
</evidence>
<gene>
    <name evidence="7" type="ORF">PGLA1383_LOCUS34238</name>
</gene>
<evidence type="ECO:0000256" key="3">
    <source>
        <dbReference type="ARBA" id="ARBA00023136"/>
    </source>
</evidence>
<dbReference type="Proteomes" id="UP000654075">
    <property type="component" value="Unassembled WGS sequence"/>
</dbReference>
<dbReference type="EMBL" id="CAJNNV010025905">
    <property type="protein sequence ID" value="CAE8616557.1"/>
    <property type="molecule type" value="Genomic_DNA"/>
</dbReference>
<evidence type="ECO:0000313" key="7">
    <source>
        <dbReference type="EMBL" id="CAE8616557.1"/>
    </source>
</evidence>
<dbReference type="PANTHER" id="PTHR48261:SF2">
    <property type="entry name" value="ACETYLGLUCOSAMINYLTRANSFERASE"/>
    <property type="match status" value="1"/>
</dbReference>
<accession>A0A813G131</accession>
<keyword evidence="2" id="KW-0808">Transferase</keyword>
<keyword evidence="4" id="KW-1015">Disulfide bond</keyword>
<evidence type="ECO:0000313" key="8">
    <source>
        <dbReference type="Proteomes" id="UP000654075"/>
    </source>
</evidence>
<dbReference type="OrthoDB" id="2014201at2759"/>
<keyword evidence="5" id="KW-0732">Signal</keyword>
<feature type="signal peptide" evidence="5">
    <location>
        <begin position="1"/>
        <end position="19"/>
    </location>
</feature>
<dbReference type="InterPro" id="IPR015338">
    <property type="entry name" value="GT64_dom"/>
</dbReference>
<feature type="domain" description="Glycosyl transferase 64" evidence="6">
    <location>
        <begin position="241"/>
        <end position="501"/>
    </location>
</feature>
<evidence type="ECO:0000256" key="5">
    <source>
        <dbReference type="SAM" id="SignalP"/>
    </source>
</evidence>
<dbReference type="Pfam" id="PF09258">
    <property type="entry name" value="Glyco_transf_64"/>
    <property type="match status" value="1"/>
</dbReference>
<comment type="caution">
    <text evidence="7">The sequence shown here is derived from an EMBL/GenBank/DDBJ whole genome shotgun (WGS) entry which is preliminary data.</text>
</comment>
<dbReference type="SUPFAM" id="SSF53448">
    <property type="entry name" value="Nucleotide-diphospho-sugar transferases"/>
    <property type="match status" value="1"/>
</dbReference>
<feature type="chain" id="PRO_5032764287" description="Glycosyl transferase 64 domain-containing protein" evidence="5">
    <location>
        <begin position="20"/>
        <end position="535"/>
    </location>
</feature>
<dbReference type="InterPro" id="IPR029044">
    <property type="entry name" value="Nucleotide-diphossugar_trans"/>
</dbReference>
<evidence type="ECO:0000259" key="6">
    <source>
        <dbReference type="Pfam" id="PF09258"/>
    </source>
</evidence>
<name>A0A813G131_POLGL</name>
<dbReference type="GO" id="GO:0016757">
    <property type="term" value="F:glycosyltransferase activity"/>
    <property type="evidence" value="ECO:0007669"/>
    <property type="project" value="InterPro"/>
</dbReference>